<reference evidence="2 3" key="1">
    <citation type="journal article" date="2023" name="Proc. Natl. Acad. Sci. U.S.A.">
        <title>A global phylogenomic analysis of the shiitake genus Lentinula.</title>
        <authorList>
            <person name="Sierra-Patev S."/>
            <person name="Min B."/>
            <person name="Naranjo-Ortiz M."/>
            <person name="Looney B."/>
            <person name="Konkel Z."/>
            <person name="Slot J.C."/>
            <person name="Sakamoto Y."/>
            <person name="Steenwyk J.L."/>
            <person name="Rokas A."/>
            <person name="Carro J."/>
            <person name="Camarero S."/>
            <person name="Ferreira P."/>
            <person name="Molpeceres G."/>
            <person name="Ruiz-Duenas F.J."/>
            <person name="Serrano A."/>
            <person name="Henrissat B."/>
            <person name="Drula E."/>
            <person name="Hughes K.W."/>
            <person name="Mata J.L."/>
            <person name="Ishikawa N.K."/>
            <person name="Vargas-Isla R."/>
            <person name="Ushijima S."/>
            <person name="Smith C.A."/>
            <person name="Donoghue J."/>
            <person name="Ahrendt S."/>
            <person name="Andreopoulos W."/>
            <person name="He G."/>
            <person name="LaButti K."/>
            <person name="Lipzen A."/>
            <person name="Ng V."/>
            <person name="Riley R."/>
            <person name="Sandor L."/>
            <person name="Barry K."/>
            <person name="Martinez A.T."/>
            <person name="Xiao Y."/>
            <person name="Gibbons J.G."/>
            <person name="Terashima K."/>
            <person name="Grigoriev I.V."/>
            <person name="Hibbett D."/>
        </authorList>
    </citation>
    <scope>NUCLEOTIDE SEQUENCE [LARGE SCALE GENOMIC DNA]</scope>
    <source>
        <strain evidence="2 3">TFB7810</strain>
    </source>
</reference>
<evidence type="ECO:0000313" key="3">
    <source>
        <dbReference type="Proteomes" id="UP001142393"/>
    </source>
</evidence>
<organism evidence="2 3">
    <name type="scientific">Lentinula detonsa</name>
    <dbReference type="NCBI Taxonomy" id="2804962"/>
    <lineage>
        <taxon>Eukaryota</taxon>
        <taxon>Fungi</taxon>
        <taxon>Dikarya</taxon>
        <taxon>Basidiomycota</taxon>
        <taxon>Agaricomycotina</taxon>
        <taxon>Agaricomycetes</taxon>
        <taxon>Agaricomycetidae</taxon>
        <taxon>Agaricales</taxon>
        <taxon>Marasmiineae</taxon>
        <taxon>Omphalotaceae</taxon>
        <taxon>Lentinula</taxon>
    </lineage>
</organism>
<evidence type="ECO:0000313" key="2">
    <source>
        <dbReference type="EMBL" id="KAJ3745180.1"/>
    </source>
</evidence>
<dbReference type="EMBL" id="JANVFU010000006">
    <property type="protein sequence ID" value="KAJ3745180.1"/>
    <property type="molecule type" value="Genomic_DNA"/>
</dbReference>
<keyword evidence="3" id="KW-1185">Reference proteome</keyword>
<keyword evidence="1" id="KW-0732">Signal</keyword>
<dbReference type="Proteomes" id="UP001142393">
    <property type="component" value="Unassembled WGS sequence"/>
</dbReference>
<sequence>MHHCLVLIVGFARRSNLLWALPMCCNPCGIDLRPILVHIDHCIPSLDVQAGQVVMAHIIGHLKLEILATHLKSSSIPPA</sequence>
<evidence type="ECO:0008006" key="4">
    <source>
        <dbReference type="Google" id="ProtNLM"/>
    </source>
</evidence>
<accession>A0A9W8P1T1</accession>
<gene>
    <name evidence="2" type="ORF">DFH05DRAFT_1492727</name>
</gene>
<proteinExistence type="predicted"/>
<name>A0A9W8P1T1_9AGAR</name>
<feature type="chain" id="PRO_5040735232" description="Secreted protein" evidence="1">
    <location>
        <begin position="21"/>
        <end position="79"/>
    </location>
</feature>
<dbReference type="AlphaFoldDB" id="A0A9W8P1T1"/>
<feature type="signal peptide" evidence="1">
    <location>
        <begin position="1"/>
        <end position="20"/>
    </location>
</feature>
<protein>
    <recommendedName>
        <fullName evidence="4">Secreted protein</fullName>
    </recommendedName>
</protein>
<evidence type="ECO:0000256" key="1">
    <source>
        <dbReference type="SAM" id="SignalP"/>
    </source>
</evidence>
<comment type="caution">
    <text evidence="2">The sequence shown here is derived from an EMBL/GenBank/DDBJ whole genome shotgun (WGS) entry which is preliminary data.</text>
</comment>